<dbReference type="RefSeq" id="XP_064853076.1">
    <property type="nucleotide sequence ID" value="XM_064997004.1"/>
</dbReference>
<evidence type="ECO:0000259" key="2">
    <source>
        <dbReference type="PROSITE" id="PS50894"/>
    </source>
</evidence>
<dbReference type="PANTHER" id="PTHR28242">
    <property type="entry name" value="PHOSPHORELAY INTERMEDIATE PROTEIN YPD1"/>
    <property type="match status" value="1"/>
</dbReference>
<accession>A0AAV5QP33</accession>
<dbReference type="PANTHER" id="PTHR28242:SF52">
    <property type="entry name" value="PHOSPHORELAY INTERMEDIATE PROTEIN YPD1"/>
    <property type="match status" value="1"/>
</dbReference>
<dbReference type="GO" id="GO:0005634">
    <property type="term" value="C:nucleus"/>
    <property type="evidence" value="ECO:0007669"/>
    <property type="project" value="TreeGrafter"/>
</dbReference>
<comment type="caution">
    <text evidence="3">The sequence shown here is derived from an EMBL/GenBank/DDBJ whole genome shotgun (WGS) entry which is preliminary data.</text>
</comment>
<dbReference type="InterPro" id="IPR008207">
    <property type="entry name" value="Sig_transdc_His_kin_Hpt_dom"/>
</dbReference>
<keyword evidence="4" id="KW-1185">Reference proteome</keyword>
<name>A0AAV5QP33_9ASCO</name>
<protein>
    <recommendedName>
        <fullName evidence="2">HPt domain-containing protein</fullName>
    </recommendedName>
</protein>
<reference evidence="3 4" key="1">
    <citation type="journal article" date="2023" name="Elife">
        <title>Identification of key yeast species and microbe-microbe interactions impacting larval growth of Drosophila in the wild.</title>
        <authorList>
            <person name="Mure A."/>
            <person name="Sugiura Y."/>
            <person name="Maeda R."/>
            <person name="Honda K."/>
            <person name="Sakurai N."/>
            <person name="Takahashi Y."/>
            <person name="Watada M."/>
            <person name="Katoh T."/>
            <person name="Gotoh A."/>
            <person name="Gotoh Y."/>
            <person name="Taniguchi I."/>
            <person name="Nakamura K."/>
            <person name="Hayashi T."/>
            <person name="Katayama T."/>
            <person name="Uemura T."/>
            <person name="Hattori Y."/>
        </authorList>
    </citation>
    <scope>NUCLEOTIDE SEQUENCE [LARGE SCALE GENOMIC DNA]</scope>
    <source>
        <strain evidence="3 4">SC-9</strain>
    </source>
</reference>
<dbReference type="SUPFAM" id="SSF47226">
    <property type="entry name" value="Histidine-containing phosphotransfer domain, HPT domain"/>
    <property type="match status" value="2"/>
</dbReference>
<organism evidence="3 4">
    <name type="scientific">Saccharomycopsis crataegensis</name>
    <dbReference type="NCBI Taxonomy" id="43959"/>
    <lineage>
        <taxon>Eukaryota</taxon>
        <taxon>Fungi</taxon>
        <taxon>Dikarya</taxon>
        <taxon>Ascomycota</taxon>
        <taxon>Saccharomycotina</taxon>
        <taxon>Saccharomycetes</taxon>
        <taxon>Saccharomycopsidaceae</taxon>
        <taxon>Saccharomycopsis</taxon>
    </lineage>
</organism>
<keyword evidence="1" id="KW-0597">Phosphoprotein</keyword>
<evidence type="ECO:0000313" key="3">
    <source>
        <dbReference type="EMBL" id="GMM36080.1"/>
    </source>
</evidence>
<dbReference type="InterPro" id="IPR045871">
    <property type="entry name" value="AHP1-5/YPD1"/>
</dbReference>
<dbReference type="InterPro" id="IPR036641">
    <property type="entry name" value="HPT_dom_sf"/>
</dbReference>
<dbReference type="Pfam" id="PF01627">
    <property type="entry name" value="Hpt"/>
    <property type="match status" value="1"/>
</dbReference>
<dbReference type="PROSITE" id="PS50894">
    <property type="entry name" value="HPT"/>
    <property type="match status" value="1"/>
</dbReference>
<gene>
    <name evidence="3" type="ORF">DASC09_034050</name>
</gene>
<dbReference type="GO" id="GO:0043424">
    <property type="term" value="F:protein histidine kinase binding"/>
    <property type="evidence" value="ECO:0007669"/>
    <property type="project" value="InterPro"/>
</dbReference>
<proteinExistence type="predicted"/>
<evidence type="ECO:0000313" key="4">
    <source>
        <dbReference type="Proteomes" id="UP001360560"/>
    </source>
</evidence>
<dbReference type="GO" id="GO:0000160">
    <property type="term" value="P:phosphorelay signal transduction system"/>
    <property type="evidence" value="ECO:0007669"/>
    <property type="project" value="InterPro"/>
</dbReference>
<sequence>MAADISPSDYKDIIDWDVLGEIISMDEDNPEFSQNLISTFINQVLDTFHKIDDILCQIIPNDIDYQKYSNKISNTNYIDVPDEFSEMAQPPPQQQKFDDSAFDTEYTTDITLSKEIQHELKLNEEKNLSKIKNPKNIKIQLNGISELGHYIKGSASSLGFYTLQKYCERIQNYGNYLDHDGFQVTPENDQYFKDIDANYDGYLTRLTARVNPTSKDSDELWVFMVKNSLDNAKTEFNKIRDFLRKYYKDERF</sequence>
<feature type="modified residue" description="Phosphohistidine" evidence="1">
    <location>
        <position position="149"/>
    </location>
</feature>
<dbReference type="GeneID" id="90074055"/>
<dbReference type="Gene3D" id="1.20.120.160">
    <property type="entry name" value="HPT domain"/>
    <property type="match status" value="1"/>
</dbReference>
<feature type="domain" description="HPt" evidence="2">
    <location>
        <begin position="109"/>
        <end position="209"/>
    </location>
</feature>
<dbReference type="Proteomes" id="UP001360560">
    <property type="component" value="Unassembled WGS sequence"/>
</dbReference>
<evidence type="ECO:0000256" key="1">
    <source>
        <dbReference type="PROSITE-ProRule" id="PRU00110"/>
    </source>
</evidence>
<dbReference type="AlphaFoldDB" id="A0AAV5QP33"/>
<dbReference type="EMBL" id="BTFZ01000011">
    <property type="protein sequence ID" value="GMM36080.1"/>
    <property type="molecule type" value="Genomic_DNA"/>
</dbReference>
<dbReference type="GO" id="GO:0005737">
    <property type="term" value="C:cytoplasm"/>
    <property type="evidence" value="ECO:0007669"/>
    <property type="project" value="TreeGrafter"/>
</dbReference>
<dbReference type="GO" id="GO:0009927">
    <property type="term" value="F:histidine phosphotransfer kinase activity"/>
    <property type="evidence" value="ECO:0007669"/>
    <property type="project" value="InterPro"/>
</dbReference>